<accession>A0AAV3XWQ0</accession>
<dbReference type="Proteomes" id="UP000735302">
    <property type="component" value="Unassembled WGS sequence"/>
</dbReference>
<protein>
    <submittedName>
        <fullName evidence="1">Neurogenic locus notch-like protein 1</fullName>
    </submittedName>
</protein>
<gene>
    <name evidence="1" type="ORF">PoB_000068900</name>
</gene>
<comment type="caution">
    <text evidence="1">The sequence shown here is derived from an EMBL/GenBank/DDBJ whole genome shotgun (WGS) entry which is preliminary data.</text>
</comment>
<dbReference type="AlphaFoldDB" id="A0AAV3XWQ0"/>
<name>A0AAV3XWQ0_9GAST</name>
<sequence length="88" mass="9803">MNLFGGNGLLDALFCGMGIIVLLLRNHSPYLKVGAGSWSRPYFMIRVIRVRNLSTAVLEAPSSPPIDHRFGAWQLTLQGVQWSFTDNI</sequence>
<dbReference type="EMBL" id="BLXT01000055">
    <property type="protein sequence ID" value="GFN74183.1"/>
    <property type="molecule type" value="Genomic_DNA"/>
</dbReference>
<evidence type="ECO:0000313" key="2">
    <source>
        <dbReference type="Proteomes" id="UP000735302"/>
    </source>
</evidence>
<organism evidence="1 2">
    <name type="scientific">Plakobranchus ocellatus</name>
    <dbReference type="NCBI Taxonomy" id="259542"/>
    <lineage>
        <taxon>Eukaryota</taxon>
        <taxon>Metazoa</taxon>
        <taxon>Spiralia</taxon>
        <taxon>Lophotrochozoa</taxon>
        <taxon>Mollusca</taxon>
        <taxon>Gastropoda</taxon>
        <taxon>Heterobranchia</taxon>
        <taxon>Euthyneura</taxon>
        <taxon>Panpulmonata</taxon>
        <taxon>Sacoglossa</taxon>
        <taxon>Placobranchoidea</taxon>
        <taxon>Plakobranchidae</taxon>
        <taxon>Plakobranchus</taxon>
    </lineage>
</organism>
<keyword evidence="2" id="KW-1185">Reference proteome</keyword>
<evidence type="ECO:0000313" key="1">
    <source>
        <dbReference type="EMBL" id="GFN74183.1"/>
    </source>
</evidence>
<proteinExistence type="predicted"/>
<reference evidence="1 2" key="1">
    <citation type="journal article" date="2021" name="Elife">
        <title>Chloroplast acquisition without the gene transfer in kleptoplastic sea slugs, Plakobranchus ocellatus.</title>
        <authorList>
            <person name="Maeda T."/>
            <person name="Takahashi S."/>
            <person name="Yoshida T."/>
            <person name="Shimamura S."/>
            <person name="Takaki Y."/>
            <person name="Nagai Y."/>
            <person name="Toyoda A."/>
            <person name="Suzuki Y."/>
            <person name="Arimoto A."/>
            <person name="Ishii H."/>
            <person name="Satoh N."/>
            <person name="Nishiyama T."/>
            <person name="Hasebe M."/>
            <person name="Maruyama T."/>
            <person name="Minagawa J."/>
            <person name="Obokata J."/>
            <person name="Shigenobu S."/>
        </authorList>
    </citation>
    <scope>NUCLEOTIDE SEQUENCE [LARGE SCALE GENOMIC DNA]</scope>
</reference>